<accession>A0A2P5XAB8</accession>
<evidence type="ECO:0000313" key="4">
    <source>
        <dbReference type="EMBL" id="PPS00262.1"/>
    </source>
</evidence>
<dbReference type="InterPro" id="IPR027640">
    <property type="entry name" value="Kinesin-like_fam"/>
</dbReference>
<feature type="compositionally biased region" description="Polar residues" evidence="2">
    <location>
        <begin position="11"/>
        <end position="22"/>
    </location>
</feature>
<protein>
    <recommendedName>
        <fullName evidence="3">Tesmin/TSO1-like CXC domain-containing protein</fullName>
    </recommendedName>
</protein>
<proteinExistence type="predicted"/>
<evidence type="ECO:0000256" key="2">
    <source>
        <dbReference type="SAM" id="MobiDB-lite"/>
    </source>
</evidence>
<dbReference type="GO" id="GO:0005875">
    <property type="term" value="C:microtubule associated complex"/>
    <property type="evidence" value="ECO:0007669"/>
    <property type="project" value="TreeGrafter"/>
</dbReference>
<keyword evidence="1" id="KW-0175">Coiled coil</keyword>
<evidence type="ECO:0000313" key="5">
    <source>
        <dbReference type="Proteomes" id="UP000239757"/>
    </source>
</evidence>
<dbReference type="PANTHER" id="PTHR47969">
    <property type="entry name" value="CHROMOSOME-ASSOCIATED KINESIN KIF4A-RELATED"/>
    <property type="match status" value="1"/>
</dbReference>
<dbReference type="GO" id="GO:0051231">
    <property type="term" value="P:spindle elongation"/>
    <property type="evidence" value="ECO:0007669"/>
    <property type="project" value="TreeGrafter"/>
</dbReference>
<dbReference type="GO" id="GO:0007018">
    <property type="term" value="P:microtubule-based movement"/>
    <property type="evidence" value="ECO:0007669"/>
    <property type="project" value="InterPro"/>
</dbReference>
<feature type="domain" description="Tesmin/TSO1-like CXC" evidence="3">
    <location>
        <begin position="371"/>
        <end position="415"/>
    </location>
</feature>
<dbReference type="Proteomes" id="UP000239757">
    <property type="component" value="Unassembled WGS sequence"/>
</dbReference>
<dbReference type="Pfam" id="PF25764">
    <property type="entry name" value="KIF21A_4th"/>
    <property type="match status" value="1"/>
</dbReference>
<evidence type="ECO:0000256" key="1">
    <source>
        <dbReference type="SAM" id="Coils"/>
    </source>
</evidence>
<dbReference type="GO" id="GO:0003777">
    <property type="term" value="F:microtubule motor activity"/>
    <property type="evidence" value="ECO:0007669"/>
    <property type="project" value="InterPro"/>
</dbReference>
<feature type="region of interest" description="Disordered" evidence="2">
    <location>
        <begin position="477"/>
        <end position="521"/>
    </location>
</feature>
<dbReference type="EMBL" id="KZ665331">
    <property type="protein sequence ID" value="PPS00262.1"/>
    <property type="molecule type" value="Genomic_DNA"/>
</dbReference>
<sequence length="521" mass="57860">MKKPNRRSKQKSGSADSSTSPLIVSGEKGNPANRIRDLELENETLKRAIEELRSKVFDVTPNSCVGVQKLDQGHSRNSETSPKIVELRKLGIQSQLSAKKPKSDEMSEQFQDEIQRLKVQKVQLQCKMKLESMQFRLCKASLEKEILQLKKEQRRNKYEKHVLSTLIQRQKHVLQQKTKEAFVAAKRLKQLTESRKATSGKIAGARIGINIGTQGQLFDDGNDGVSIMALMQGIENDFEAKLKLDEVCSKYEHRIEKMVDEIKKLKLELEMLREEKSSSSCRTGDNETSIDDSELTDLREEVAKLSCMVSQMKMSKAQLVPADRSQVSSVSCSMADLVQTSVSIGSNIHASGTDASESECSQGNTSMIEKPSGVCCSCSKKSLCKTLKCRCRSAGSSCGASCGCALAKCTNNKKVPFKLDDIPQPKMPEDIVEELKGTIHDTILIQNKTVKNIPDTNEDCGSRKQPLREIGNTMVKPTAAKLDPRKKGQKTVIQPDTKDQPLPVIENTRGTRRTNKISGEL</sequence>
<gene>
    <name evidence="4" type="ORF">GOBAR_AA20393</name>
</gene>
<dbReference type="PANTHER" id="PTHR47969:SF6">
    <property type="entry name" value="KINESIN-LIKE PROTEIN KIN-4C"/>
    <property type="match status" value="1"/>
</dbReference>
<organism evidence="4 5">
    <name type="scientific">Gossypium barbadense</name>
    <name type="common">Sea Island cotton</name>
    <name type="synonym">Hibiscus barbadensis</name>
    <dbReference type="NCBI Taxonomy" id="3634"/>
    <lineage>
        <taxon>Eukaryota</taxon>
        <taxon>Viridiplantae</taxon>
        <taxon>Streptophyta</taxon>
        <taxon>Embryophyta</taxon>
        <taxon>Tracheophyta</taxon>
        <taxon>Spermatophyta</taxon>
        <taxon>Magnoliopsida</taxon>
        <taxon>eudicotyledons</taxon>
        <taxon>Gunneridae</taxon>
        <taxon>Pentapetalae</taxon>
        <taxon>rosids</taxon>
        <taxon>malvids</taxon>
        <taxon>Malvales</taxon>
        <taxon>Malvaceae</taxon>
        <taxon>Malvoideae</taxon>
        <taxon>Gossypium</taxon>
    </lineage>
</organism>
<name>A0A2P5XAB8_GOSBA</name>
<feature type="compositionally biased region" description="Basic residues" evidence="2">
    <location>
        <begin position="1"/>
        <end position="10"/>
    </location>
</feature>
<evidence type="ECO:0000259" key="3">
    <source>
        <dbReference type="SMART" id="SM01114"/>
    </source>
</evidence>
<reference evidence="4 5" key="1">
    <citation type="submission" date="2015-01" db="EMBL/GenBank/DDBJ databases">
        <title>Genome of allotetraploid Gossypium barbadense reveals genomic plasticity and fiber elongation in cotton evolution.</title>
        <authorList>
            <person name="Chen X."/>
            <person name="Liu X."/>
            <person name="Zhao B."/>
            <person name="Zheng H."/>
            <person name="Hu Y."/>
            <person name="Lu G."/>
            <person name="Yang C."/>
            <person name="Chen J."/>
            <person name="Shan C."/>
            <person name="Zhang L."/>
            <person name="Zhou Y."/>
            <person name="Wang L."/>
            <person name="Guo W."/>
            <person name="Bai Y."/>
            <person name="Ruan J."/>
            <person name="Shangguan X."/>
            <person name="Mao Y."/>
            <person name="Jiang J."/>
            <person name="Zhu Y."/>
            <person name="Lei J."/>
            <person name="Kang H."/>
            <person name="Chen S."/>
            <person name="He X."/>
            <person name="Wang R."/>
            <person name="Wang Y."/>
            <person name="Chen J."/>
            <person name="Wang L."/>
            <person name="Yu S."/>
            <person name="Wang B."/>
            <person name="Wei J."/>
            <person name="Song S."/>
            <person name="Lu X."/>
            <person name="Gao Z."/>
            <person name="Gu W."/>
            <person name="Deng X."/>
            <person name="Ma D."/>
            <person name="Wang S."/>
            <person name="Liang W."/>
            <person name="Fang L."/>
            <person name="Cai C."/>
            <person name="Zhu X."/>
            <person name="Zhou B."/>
            <person name="Zhang Y."/>
            <person name="Chen Z."/>
            <person name="Xu S."/>
            <person name="Zhu R."/>
            <person name="Wang S."/>
            <person name="Zhang T."/>
            <person name="Zhao G."/>
        </authorList>
    </citation>
    <scope>NUCLEOTIDE SEQUENCE [LARGE SCALE GENOMIC DNA]</scope>
    <source>
        <strain evidence="5">cv. Xinhai21</strain>
        <tissue evidence="4">Leaf</tissue>
    </source>
</reference>
<feature type="region of interest" description="Disordered" evidence="2">
    <location>
        <begin position="1"/>
        <end position="38"/>
    </location>
</feature>
<dbReference type="GO" id="GO:0007052">
    <property type="term" value="P:mitotic spindle organization"/>
    <property type="evidence" value="ECO:0007669"/>
    <property type="project" value="TreeGrafter"/>
</dbReference>
<dbReference type="SMART" id="SM01114">
    <property type="entry name" value="CXC"/>
    <property type="match status" value="1"/>
</dbReference>
<feature type="coiled-coil region" evidence="1">
    <location>
        <begin position="248"/>
        <end position="282"/>
    </location>
</feature>
<dbReference type="AlphaFoldDB" id="A0A2P5XAB8"/>
<dbReference type="InterPro" id="IPR033467">
    <property type="entry name" value="Tesmin/TSO1-like_CXC"/>
</dbReference>
<dbReference type="OrthoDB" id="1739830at2759"/>